<protein>
    <submittedName>
        <fullName evidence="1">1087_t:CDS:1</fullName>
    </submittedName>
</protein>
<evidence type="ECO:0000313" key="2">
    <source>
        <dbReference type="Proteomes" id="UP000789572"/>
    </source>
</evidence>
<sequence>MLAERPLSFFSAHEFDNNTHTLPRRASIGQKKFISRTEVGKLLATLLKYNRPHSNAVVLAIKPSATLIGAEIAKSLELPLDLFLVHSFKVDDLTVGAVANGWDDVLLKDQIISGCRVSEETLKHCIDIARNELNYKAQLYSPLNLPLPGEDGTVILVTDGIQTGQNARCTIAILRKMGYGGRIVLVSGVIGSDAQKSFMKECDDVIALISPRIVGGVDNWYSDSEVKDDVEEIRRTLRQCD</sequence>
<keyword evidence="2" id="KW-1185">Reference proteome</keyword>
<name>A0A9N9C465_9GLOM</name>
<dbReference type="Proteomes" id="UP000789572">
    <property type="component" value="Unassembled WGS sequence"/>
</dbReference>
<reference evidence="1" key="1">
    <citation type="submission" date="2021-06" db="EMBL/GenBank/DDBJ databases">
        <authorList>
            <person name="Kallberg Y."/>
            <person name="Tangrot J."/>
            <person name="Rosling A."/>
        </authorList>
    </citation>
    <scope>NUCLEOTIDE SEQUENCE</scope>
    <source>
        <strain evidence="1">IA702</strain>
    </source>
</reference>
<dbReference type="AlphaFoldDB" id="A0A9N9C465"/>
<organism evidence="1 2">
    <name type="scientific">Paraglomus occultum</name>
    <dbReference type="NCBI Taxonomy" id="144539"/>
    <lineage>
        <taxon>Eukaryota</taxon>
        <taxon>Fungi</taxon>
        <taxon>Fungi incertae sedis</taxon>
        <taxon>Mucoromycota</taxon>
        <taxon>Glomeromycotina</taxon>
        <taxon>Glomeromycetes</taxon>
        <taxon>Paraglomerales</taxon>
        <taxon>Paraglomeraceae</taxon>
        <taxon>Paraglomus</taxon>
    </lineage>
</organism>
<dbReference type="EMBL" id="CAJVPJ010001318">
    <property type="protein sequence ID" value="CAG8586356.1"/>
    <property type="molecule type" value="Genomic_DNA"/>
</dbReference>
<accession>A0A9N9C465</accession>
<dbReference type="SUPFAM" id="SSF53271">
    <property type="entry name" value="PRTase-like"/>
    <property type="match status" value="1"/>
</dbReference>
<dbReference type="OrthoDB" id="5779169at2759"/>
<dbReference type="Gene3D" id="3.30.1310.20">
    <property type="entry name" value="PRTase-like"/>
    <property type="match status" value="1"/>
</dbReference>
<gene>
    <name evidence="1" type="ORF">POCULU_LOCUS6745</name>
</gene>
<comment type="caution">
    <text evidence="1">The sequence shown here is derived from an EMBL/GenBank/DDBJ whole genome shotgun (WGS) entry which is preliminary data.</text>
</comment>
<dbReference type="Gene3D" id="3.40.50.2020">
    <property type="match status" value="1"/>
</dbReference>
<proteinExistence type="predicted"/>
<dbReference type="InterPro" id="IPR029057">
    <property type="entry name" value="PRTase-like"/>
</dbReference>
<evidence type="ECO:0000313" key="1">
    <source>
        <dbReference type="EMBL" id="CAG8586356.1"/>
    </source>
</evidence>